<keyword evidence="2" id="KW-1185">Reference proteome</keyword>
<accession>A0ABN9APP9</accession>
<dbReference type="Proteomes" id="UP001162483">
    <property type="component" value="Unassembled WGS sequence"/>
</dbReference>
<dbReference type="PANTHER" id="PTHR19446">
    <property type="entry name" value="REVERSE TRANSCRIPTASES"/>
    <property type="match status" value="1"/>
</dbReference>
<name>A0ABN9APP9_9NEOB</name>
<comment type="caution">
    <text evidence="1">The sequence shown here is derived from an EMBL/GenBank/DDBJ whole genome shotgun (WGS) entry which is preliminary data.</text>
</comment>
<evidence type="ECO:0000313" key="1">
    <source>
        <dbReference type="EMBL" id="CAI9535748.1"/>
    </source>
</evidence>
<reference evidence="1" key="1">
    <citation type="submission" date="2023-05" db="EMBL/GenBank/DDBJ databases">
        <authorList>
            <person name="Stuckert A."/>
        </authorList>
    </citation>
    <scope>NUCLEOTIDE SEQUENCE</scope>
</reference>
<gene>
    <name evidence="1" type="ORF">SPARVUS_LOCUS915932</name>
</gene>
<protein>
    <recommendedName>
        <fullName evidence="3">Reverse transcriptase domain-containing protein</fullName>
    </recommendedName>
</protein>
<evidence type="ECO:0008006" key="3">
    <source>
        <dbReference type="Google" id="ProtNLM"/>
    </source>
</evidence>
<dbReference type="EMBL" id="CATNWA010000280">
    <property type="protein sequence ID" value="CAI9535748.1"/>
    <property type="molecule type" value="Genomic_DNA"/>
</dbReference>
<proteinExistence type="predicted"/>
<feature type="non-terminal residue" evidence="1">
    <location>
        <position position="294"/>
    </location>
</feature>
<evidence type="ECO:0000313" key="2">
    <source>
        <dbReference type="Proteomes" id="UP001162483"/>
    </source>
</evidence>
<sequence length="294" mass="33218">MRDRSPRQCPYGRSIRPRCGVMLYSWRRSGSADFWSFILSWPLRMRVVSHLHPRPINALRTLWRQNWTYLPLRRQNGPCAGPNTNFIPVLISQARCWPGNSILRGNPINRFNRLPTGGCTSNPQQIVSRFSDFLSRLYAKPDPFPVAQAEAFFQDLRLPGLSEAAQVALNDGVTVPEVLQAIKSLRSTAAPRPDGFSGLYYKKFSAILAPFLAEYFNALQQGSSPSPDALRTHIAMIPKTTDDVQEPQAFRPISLLNEDLKILGKILSFRINKYLRSLVHRDQVGFVPGRQAGD</sequence>
<organism evidence="1 2">
    <name type="scientific">Staurois parvus</name>
    <dbReference type="NCBI Taxonomy" id="386267"/>
    <lineage>
        <taxon>Eukaryota</taxon>
        <taxon>Metazoa</taxon>
        <taxon>Chordata</taxon>
        <taxon>Craniata</taxon>
        <taxon>Vertebrata</taxon>
        <taxon>Euteleostomi</taxon>
        <taxon>Amphibia</taxon>
        <taxon>Batrachia</taxon>
        <taxon>Anura</taxon>
        <taxon>Neobatrachia</taxon>
        <taxon>Ranoidea</taxon>
        <taxon>Ranidae</taxon>
        <taxon>Staurois</taxon>
    </lineage>
</organism>